<comment type="caution">
    <text evidence="1">The sequence shown here is derived from an EMBL/GenBank/DDBJ whole genome shotgun (WGS) entry which is preliminary data.</text>
</comment>
<evidence type="ECO:0000313" key="1">
    <source>
        <dbReference type="EMBL" id="KAL0632314.1"/>
    </source>
</evidence>
<protein>
    <submittedName>
        <fullName evidence="1">Uncharacterized protein</fullName>
    </submittedName>
</protein>
<proteinExistence type="predicted"/>
<dbReference type="Proteomes" id="UP001447188">
    <property type="component" value="Unassembled WGS sequence"/>
</dbReference>
<accession>A0ABR3G8N3</accession>
<dbReference type="EMBL" id="JBBBZM010000175">
    <property type="protein sequence ID" value="KAL0632314.1"/>
    <property type="molecule type" value="Genomic_DNA"/>
</dbReference>
<reference evidence="1 2" key="1">
    <citation type="submission" date="2024-02" db="EMBL/GenBank/DDBJ databases">
        <title>Discinaceae phylogenomics.</title>
        <authorList>
            <person name="Dirks A.C."/>
            <person name="James T.Y."/>
        </authorList>
    </citation>
    <scope>NUCLEOTIDE SEQUENCE [LARGE SCALE GENOMIC DNA]</scope>
    <source>
        <strain evidence="1 2">ACD0624</strain>
    </source>
</reference>
<organism evidence="1 2">
    <name type="scientific">Discina gigas</name>
    <dbReference type="NCBI Taxonomy" id="1032678"/>
    <lineage>
        <taxon>Eukaryota</taxon>
        <taxon>Fungi</taxon>
        <taxon>Dikarya</taxon>
        <taxon>Ascomycota</taxon>
        <taxon>Pezizomycotina</taxon>
        <taxon>Pezizomycetes</taxon>
        <taxon>Pezizales</taxon>
        <taxon>Discinaceae</taxon>
        <taxon>Discina</taxon>
    </lineage>
</organism>
<sequence length="266" mass="29923">MAETAKTPKTPACPASEIIVSPGTDFVRREVHINFPDTFTDETSAQFVALQENVFLLYSWAINAATDLVKRKIKEGSVPEGDKFAESSYRAKVMSSVFQNRSPWLILDNTPDVSEAIETKVSEFKAELLLRLGRQVRPTPPEWAKLPEFIEGYGQRVLAGVETSETPPTQYWFLVTVFRYDEMVREFKATLRMYEIMLGTTREKAVVAEAPASTKGPIRKGTRATVDMVTVNLLFHLSEYEFNNELFEASKIAVETALARLVAKNS</sequence>
<evidence type="ECO:0000313" key="2">
    <source>
        <dbReference type="Proteomes" id="UP001447188"/>
    </source>
</evidence>
<gene>
    <name evidence="1" type="ORF">Q9L58_008794</name>
</gene>
<keyword evidence="2" id="KW-1185">Reference proteome</keyword>
<name>A0ABR3G8N3_9PEZI</name>